<proteinExistence type="predicted"/>
<evidence type="ECO:0000313" key="2">
    <source>
        <dbReference type="Proteomes" id="UP001230986"/>
    </source>
</evidence>
<organism evidence="1 2">
    <name type="scientific">Geitlerinema calcuttense NRMC-F 0142</name>
    <dbReference type="NCBI Taxonomy" id="2922238"/>
    <lineage>
        <taxon>Bacteria</taxon>
        <taxon>Bacillati</taxon>
        <taxon>Cyanobacteriota</taxon>
        <taxon>Cyanophyceae</taxon>
        <taxon>Geitlerinematales</taxon>
        <taxon>Geitlerinemataceae</taxon>
        <taxon>Geitlerinema</taxon>
    </lineage>
</organism>
<sequence>MVLDRPRDEEKLFLDSHARGGSPAPFARRNGHLRKSLRVVGHIHLCFFEKDICSAGLWDDGGQNLRTASFLRHVGVYGIDLSSPRSAAGGLRRLLICSLAAR</sequence>
<dbReference type="Proteomes" id="UP001230986">
    <property type="component" value="Unassembled WGS sequence"/>
</dbReference>
<gene>
    <name evidence="1" type="ORF">QQ055_03925</name>
</gene>
<comment type="caution">
    <text evidence="1">The sequence shown here is derived from an EMBL/GenBank/DDBJ whole genome shotgun (WGS) entry which is preliminary data.</text>
</comment>
<reference evidence="1 2" key="1">
    <citation type="submission" date="2023-06" db="EMBL/GenBank/DDBJ databases">
        <title>Whole genome sequence of Oscillatoria calcuttensis NRMC-F 0142.</title>
        <authorList>
            <person name="Shakena Fathima T."/>
            <person name="Muralitharan G."/>
            <person name="Thajuddin N."/>
        </authorList>
    </citation>
    <scope>NUCLEOTIDE SEQUENCE [LARGE SCALE GENOMIC DNA]</scope>
    <source>
        <strain evidence="1 2">NRMC-F 0142</strain>
    </source>
</reference>
<dbReference type="RefSeq" id="WP_286004258.1">
    <property type="nucleotide sequence ID" value="NZ_JASVEJ010000015.1"/>
</dbReference>
<keyword evidence="2" id="KW-1185">Reference proteome</keyword>
<name>A0ABT7LZV0_9CYAN</name>
<dbReference type="EMBL" id="JASVEJ010000015">
    <property type="protein sequence ID" value="MDL5056615.1"/>
    <property type="molecule type" value="Genomic_DNA"/>
</dbReference>
<evidence type="ECO:0000313" key="1">
    <source>
        <dbReference type="EMBL" id="MDL5056615.1"/>
    </source>
</evidence>
<accession>A0ABT7LZV0</accession>
<protein>
    <submittedName>
        <fullName evidence="1">Uncharacterized protein</fullName>
    </submittedName>
</protein>